<name>A0A101HGF6_9BACT</name>
<reference evidence="5" key="1">
    <citation type="journal article" date="2015" name="MBio">
        <title>Genome-Resolved Metagenomic Analysis Reveals Roles for Candidate Phyla and Other Microbial Community Members in Biogeochemical Transformations in Oil Reservoirs.</title>
        <authorList>
            <person name="Hu P."/>
            <person name="Tom L."/>
            <person name="Singh A."/>
            <person name="Thomas B.C."/>
            <person name="Baker B.J."/>
            <person name="Piceno Y.M."/>
            <person name="Andersen G.L."/>
            <person name="Banfield J.F."/>
        </authorList>
    </citation>
    <scope>NUCLEOTIDE SEQUENCE [LARGE SCALE GENOMIC DNA]</scope>
</reference>
<keyword evidence="2" id="KW-0227">DNA damage</keyword>
<evidence type="ECO:0000313" key="5">
    <source>
        <dbReference type="Proteomes" id="UP000053904"/>
    </source>
</evidence>
<dbReference type="GO" id="GO:0006302">
    <property type="term" value="P:double-strand break repair"/>
    <property type="evidence" value="ECO:0007669"/>
    <property type="project" value="UniProtKB-ARBA"/>
</dbReference>
<proteinExistence type="inferred from homology"/>
<dbReference type="Gene3D" id="3.30.390.80">
    <property type="entry name" value="DNA repair protein Rad52/59/22"/>
    <property type="match status" value="1"/>
</dbReference>
<dbReference type="GO" id="GO:0006310">
    <property type="term" value="P:DNA recombination"/>
    <property type="evidence" value="ECO:0007669"/>
    <property type="project" value="UniProtKB-ARBA"/>
</dbReference>
<dbReference type="EMBL" id="LGGO01000160">
    <property type="protein sequence ID" value="KUK76381.1"/>
    <property type="molecule type" value="Genomic_DNA"/>
</dbReference>
<dbReference type="InterPro" id="IPR041247">
    <property type="entry name" value="Rad52_fam"/>
</dbReference>
<evidence type="ECO:0000256" key="2">
    <source>
        <dbReference type="ARBA" id="ARBA00022763"/>
    </source>
</evidence>
<organism evidence="4 5">
    <name type="scientific">candidate division WS6 bacterium 34_10</name>
    <dbReference type="NCBI Taxonomy" id="1641389"/>
    <lineage>
        <taxon>Bacteria</taxon>
        <taxon>Candidatus Dojkabacteria</taxon>
    </lineage>
</organism>
<dbReference type="Proteomes" id="UP000053904">
    <property type="component" value="Unassembled WGS sequence"/>
</dbReference>
<keyword evidence="3" id="KW-0234">DNA repair</keyword>
<accession>A0A101HGF6</accession>
<sequence>MDKKAVAKKKNTDLEKTKLAVNRYLEESVITDFSKLPVEMRMTFLQEVPRKFIKERVIGNNIKLPYIDHFFAERVLNFISNFNWGSEKIDSEIEEKQVKTKDGKVKTLYEATVEMKMWIYIGGNRIERYIASGHNSYENPATTKADALQSAISKANTKFARQLGLGGNMNVDESDAYEKIEDYYEDLELVEQGEKPRKKLNNKQFEYFMNQTDEYIEEHKHLVNFTTEQQKILDKRLKE</sequence>
<comment type="similarity">
    <text evidence="1">Belongs to the RAD52 family.</text>
</comment>
<protein>
    <submittedName>
        <fullName evidence="4">Uncharacterized protein</fullName>
    </submittedName>
</protein>
<dbReference type="AlphaFoldDB" id="A0A101HGF6"/>
<evidence type="ECO:0000256" key="1">
    <source>
        <dbReference type="ARBA" id="ARBA00006638"/>
    </source>
</evidence>
<dbReference type="Pfam" id="PF04098">
    <property type="entry name" value="Rad52_Rad22"/>
    <property type="match status" value="1"/>
</dbReference>
<evidence type="ECO:0000256" key="3">
    <source>
        <dbReference type="ARBA" id="ARBA00023204"/>
    </source>
</evidence>
<gene>
    <name evidence="4" type="ORF">XD93_0955</name>
</gene>
<evidence type="ECO:0000313" key="4">
    <source>
        <dbReference type="EMBL" id="KUK76381.1"/>
    </source>
</evidence>
<comment type="caution">
    <text evidence="4">The sequence shown here is derived from an EMBL/GenBank/DDBJ whole genome shotgun (WGS) entry which is preliminary data.</text>
</comment>
<dbReference type="InterPro" id="IPR042525">
    <property type="entry name" value="Rad52_Rad59_Rad22_sf"/>
</dbReference>